<protein>
    <recommendedName>
        <fullName evidence="1">F-box domain-containing protein</fullName>
    </recommendedName>
</protein>
<dbReference type="PROSITE" id="PS50181">
    <property type="entry name" value="FBOX"/>
    <property type="match status" value="1"/>
</dbReference>
<accession>A0A2V1E060</accession>
<dbReference type="Pfam" id="PF00646">
    <property type="entry name" value="F-box"/>
    <property type="match status" value="1"/>
</dbReference>
<evidence type="ECO:0000313" key="3">
    <source>
        <dbReference type="Proteomes" id="UP000244855"/>
    </source>
</evidence>
<dbReference type="SUPFAM" id="SSF81383">
    <property type="entry name" value="F-box domain"/>
    <property type="match status" value="1"/>
</dbReference>
<sequence length="336" mass="38367">MAAYYRSATEYRFSEEQTNDIIQATAYQRKGYPLCAIWFRPHDHVDIRQSIATSSERTSPDGFGSLDRLPPELLLEILFHLDMHSLFKFRQTNLRARQTINSLPQYRIVVSHGLNLLCATLRTRVATHISLLDIYSALCTKACSLCGEFGGFVFLLTWKRCCFKCIKEAPETKVQTLAAARRQFSLTEDEVGQVRTFKTLRGLHLKEQCVRKSRNAIVSVQQVRQVYEQRLSVKAGASQAQEISPEVYYILEFKTSCALPHYDRRTGNVEHAMSCAGCQLTLAKYSGSGSHEKWALDACNKMYSRDGFLEHFKWCAHAQLLWRSSENGSPQVVDME</sequence>
<dbReference type="STRING" id="97972.A0A2V1E060"/>
<dbReference type="EMBL" id="KZ805326">
    <property type="protein sequence ID" value="PVI03897.1"/>
    <property type="molecule type" value="Genomic_DNA"/>
</dbReference>
<keyword evidence="3" id="KW-1185">Reference proteome</keyword>
<reference evidence="2 3" key="1">
    <citation type="journal article" date="2018" name="Sci. Rep.">
        <title>Comparative genomics provides insights into the lifestyle and reveals functional heterogeneity of dark septate endophytic fungi.</title>
        <authorList>
            <person name="Knapp D.G."/>
            <person name="Nemeth J.B."/>
            <person name="Barry K."/>
            <person name="Hainaut M."/>
            <person name="Henrissat B."/>
            <person name="Johnson J."/>
            <person name="Kuo A."/>
            <person name="Lim J.H.P."/>
            <person name="Lipzen A."/>
            <person name="Nolan M."/>
            <person name="Ohm R.A."/>
            <person name="Tamas L."/>
            <person name="Grigoriev I.V."/>
            <person name="Spatafora J.W."/>
            <person name="Nagy L.G."/>
            <person name="Kovacs G.M."/>
        </authorList>
    </citation>
    <scope>NUCLEOTIDE SEQUENCE [LARGE SCALE GENOMIC DNA]</scope>
    <source>
        <strain evidence="2 3">DSE2036</strain>
    </source>
</reference>
<feature type="domain" description="F-box" evidence="1">
    <location>
        <begin position="63"/>
        <end position="109"/>
    </location>
</feature>
<organism evidence="2 3">
    <name type="scientific">Periconia macrospinosa</name>
    <dbReference type="NCBI Taxonomy" id="97972"/>
    <lineage>
        <taxon>Eukaryota</taxon>
        <taxon>Fungi</taxon>
        <taxon>Dikarya</taxon>
        <taxon>Ascomycota</taxon>
        <taxon>Pezizomycotina</taxon>
        <taxon>Dothideomycetes</taxon>
        <taxon>Pleosporomycetidae</taxon>
        <taxon>Pleosporales</taxon>
        <taxon>Massarineae</taxon>
        <taxon>Periconiaceae</taxon>
        <taxon>Periconia</taxon>
    </lineage>
</organism>
<dbReference type="OrthoDB" id="2687876at2759"/>
<dbReference type="Proteomes" id="UP000244855">
    <property type="component" value="Unassembled WGS sequence"/>
</dbReference>
<dbReference type="AlphaFoldDB" id="A0A2V1E060"/>
<name>A0A2V1E060_9PLEO</name>
<gene>
    <name evidence="2" type="ORF">DM02DRAFT_519788</name>
</gene>
<evidence type="ECO:0000313" key="2">
    <source>
        <dbReference type="EMBL" id="PVI03897.1"/>
    </source>
</evidence>
<proteinExistence type="predicted"/>
<dbReference type="InterPro" id="IPR001810">
    <property type="entry name" value="F-box_dom"/>
</dbReference>
<evidence type="ECO:0000259" key="1">
    <source>
        <dbReference type="PROSITE" id="PS50181"/>
    </source>
</evidence>
<dbReference type="InterPro" id="IPR036047">
    <property type="entry name" value="F-box-like_dom_sf"/>
</dbReference>